<comment type="caution">
    <text evidence="2">The sequence shown here is derived from an EMBL/GenBank/DDBJ whole genome shotgun (WGS) entry which is preliminary data.</text>
</comment>
<evidence type="ECO:0000313" key="2">
    <source>
        <dbReference type="EMBL" id="KAL1259834.1"/>
    </source>
</evidence>
<organism evidence="2 3">
    <name type="scientific">Cirrhinus molitorella</name>
    <name type="common">mud carp</name>
    <dbReference type="NCBI Taxonomy" id="172907"/>
    <lineage>
        <taxon>Eukaryota</taxon>
        <taxon>Metazoa</taxon>
        <taxon>Chordata</taxon>
        <taxon>Craniata</taxon>
        <taxon>Vertebrata</taxon>
        <taxon>Euteleostomi</taxon>
        <taxon>Actinopterygii</taxon>
        <taxon>Neopterygii</taxon>
        <taxon>Teleostei</taxon>
        <taxon>Ostariophysi</taxon>
        <taxon>Cypriniformes</taxon>
        <taxon>Cyprinidae</taxon>
        <taxon>Labeoninae</taxon>
        <taxon>Labeonini</taxon>
        <taxon>Cirrhinus</taxon>
    </lineage>
</organism>
<feature type="region of interest" description="Disordered" evidence="1">
    <location>
        <begin position="107"/>
        <end position="149"/>
    </location>
</feature>
<name>A0ABR3M3Z2_9TELE</name>
<feature type="compositionally biased region" description="Basic and acidic residues" evidence="1">
    <location>
        <begin position="130"/>
        <end position="149"/>
    </location>
</feature>
<proteinExistence type="predicted"/>
<dbReference type="Proteomes" id="UP001558613">
    <property type="component" value="Unassembled WGS sequence"/>
</dbReference>
<accession>A0ABR3M3Z2</accession>
<dbReference type="EMBL" id="JAYMGO010000016">
    <property type="protein sequence ID" value="KAL1259834.1"/>
    <property type="molecule type" value="Genomic_DNA"/>
</dbReference>
<keyword evidence="3" id="KW-1185">Reference proteome</keyword>
<gene>
    <name evidence="2" type="ORF">QQF64_010411</name>
</gene>
<protein>
    <submittedName>
        <fullName evidence="2">Uncharacterized protein</fullName>
    </submittedName>
</protein>
<reference evidence="2 3" key="1">
    <citation type="submission" date="2023-09" db="EMBL/GenBank/DDBJ databases">
        <authorList>
            <person name="Wang M."/>
        </authorList>
    </citation>
    <scope>NUCLEOTIDE SEQUENCE [LARGE SCALE GENOMIC DNA]</scope>
    <source>
        <strain evidence="2">GT-2023</strain>
        <tissue evidence="2">Liver</tissue>
    </source>
</reference>
<sequence length="286" mass="31777">MLWTSPHIPWRHSEKLIRQRKWGLREMDAIIQVPPPQATQLRGQNLWIMSLRAYACVPDKRVLLHLQRAAHAKYRWNPSGCGWIQRLACGIQQLKKPPLVAPQLEARSVRGGGGDGRRAKVRGWDSSGGAREEIRSSGTGERREGRKESVQRRFPEELVRYPRRTLCSRLADAQSGNVHSRRIWISARAADGTQTLRRKDQTVCARCRLLHTVGKIEGISSGSAVFLLLLCLVGGAKGWLHHSQPGECLRQPISVCPHGRAAAHCTASLEAEGDDLLLLSHSGGGD</sequence>
<evidence type="ECO:0000256" key="1">
    <source>
        <dbReference type="SAM" id="MobiDB-lite"/>
    </source>
</evidence>
<evidence type="ECO:0000313" key="3">
    <source>
        <dbReference type="Proteomes" id="UP001558613"/>
    </source>
</evidence>